<keyword evidence="3" id="KW-1185">Reference proteome</keyword>
<accession>A0A9Q1C610</accession>
<keyword evidence="1" id="KW-0472">Membrane</keyword>
<evidence type="ECO:0000256" key="1">
    <source>
        <dbReference type="SAM" id="Phobius"/>
    </source>
</evidence>
<protein>
    <submittedName>
        <fullName evidence="2">Uncharacterized protein</fullName>
    </submittedName>
</protein>
<comment type="caution">
    <text evidence="2">The sequence shown here is derived from an EMBL/GenBank/DDBJ whole genome shotgun (WGS) entry which is preliminary data.</text>
</comment>
<proteinExistence type="predicted"/>
<sequence>MCISSSDKVLTSGLYPCTTYQHNQRYSAEIIMLNHFINSCLVCILVSNHALSFSLLFFKMISWMPNGRIMHVQNHGQQQYIYHNFPFLIQFYSFIKVYSCLLIELAYYKPAMYGSKFLKPCAYSNFAVPLLHRDPLSLAPPPTVFLSPEWHHLLRNSISKKFSQSHIFIYTISLVGKLGCLF</sequence>
<evidence type="ECO:0000313" key="2">
    <source>
        <dbReference type="EMBL" id="KAJ8038873.1"/>
    </source>
</evidence>
<dbReference type="EMBL" id="JAIZAY010000007">
    <property type="protein sequence ID" value="KAJ8038873.1"/>
    <property type="molecule type" value="Genomic_DNA"/>
</dbReference>
<gene>
    <name evidence="2" type="ORF">HOLleu_16428</name>
</gene>
<reference evidence="2" key="1">
    <citation type="submission" date="2021-10" db="EMBL/GenBank/DDBJ databases">
        <title>Tropical sea cucumber genome reveals ecological adaptation and Cuvierian tubules defense mechanism.</title>
        <authorList>
            <person name="Chen T."/>
        </authorList>
    </citation>
    <scope>NUCLEOTIDE SEQUENCE</scope>
    <source>
        <strain evidence="2">Nanhai2018</strain>
        <tissue evidence="2">Muscle</tissue>
    </source>
</reference>
<keyword evidence="1" id="KW-0812">Transmembrane</keyword>
<keyword evidence="1" id="KW-1133">Transmembrane helix</keyword>
<dbReference type="AlphaFoldDB" id="A0A9Q1C610"/>
<dbReference type="Proteomes" id="UP001152320">
    <property type="component" value="Chromosome 7"/>
</dbReference>
<name>A0A9Q1C610_HOLLE</name>
<evidence type="ECO:0000313" key="3">
    <source>
        <dbReference type="Proteomes" id="UP001152320"/>
    </source>
</evidence>
<organism evidence="2 3">
    <name type="scientific">Holothuria leucospilota</name>
    <name type="common">Black long sea cucumber</name>
    <name type="synonym">Mertensiothuria leucospilota</name>
    <dbReference type="NCBI Taxonomy" id="206669"/>
    <lineage>
        <taxon>Eukaryota</taxon>
        <taxon>Metazoa</taxon>
        <taxon>Echinodermata</taxon>
        <taxon>Eleutherozoa</taxon>
        <taxon>Echinozoa</taxon>
        <taxon>Holothuroidea</taxon>
        <taxon>Aspidochirotacea</taxon>
        <taxon>Aspidochirotida</taxon>
        <taxon>Holothuriidae</taxon>
        <taxon>Holothuria</taxon>
    </lineage>
</organism>
<feature type="transmembrane region" description="Helical" evidence="1">
    <location>
        <begin position="36"/>
        <end position="58"/>
    </location>
</feature>